<evidence type="ECO:0000313" key="6">
    <source>
        <dbReference type="EMBL" id="KAF4486748.1"/>
    </source>
</evidence>
<dbReference type="SUPFAM" id="SSF55785">
    <property type="entry name" value="PYP-like sensor domain (PAS domain)"/>
    <property type="match status" value="1"/>
</dbReference>
<dbReference type="NCBIfam" id="TIGR00229">
    <property type="entry name" value="sensory_box"/>
    <property type="match status" value="1"/>
</dbReference>
<feature type="compositionally biased region" description="Basic and acidic residues" evidence="4">
    <location>
        <begin position="662"/>
        <end position="671"/>
    </location>
</feature>
<dbReference type="Proteomes" id="UP000011096">
    <property type="component" value="Unassembled WGS sequence"/>
</dbReference>
<dbReference type="GO" id="GO:0005634">
    <property type="term" value="C:nucleus"/>
    <property type="evidence" value="ECO:0007669"/>
    <property type="project" value="TreeGrafter"/>
</dbReference>
<organism evidence="6 7">
    <name type="scientific">Colletotrichum fructicola (strain Nara gc5)</name>
    <name type="common">Anthracnose fungus</name>
    <name type="synonym">Colletotrichum gloeosporioides (strain Nara gc5)</name>
    <dbReference type="NCBI Taxonomy" id="1213859"/>
    <lineage>
        <taxon>Eukaryota</taxon>
        <taxon>Fungi</taxon>
        <taxon>Dikarya</taxon>
        <taxon>Ascomycota</taxon>
        <taxon>Pezizomycotina</taxon>
        <taxon>Sordariomycetes</taxon>
        <taxon>Hypocreomycetidae</taxon>
        <taxon>Glomerellales</taxon>
        <taxon>Glomerellaceae</taxon>
        <taxon>Colletotrichum</taxon>
        <taxon>Colletotrichum gloeosporioides species complex</taxon>
    </lineage>
</organism>
<dbReference type="PANTHER" id="PTHR47429">
    <property type="entry name" value="PROTEIN TWIN LOV 1"/>
    <property type="match status" value="1"/>
</dbReference>
<sequence length="721" mass="78858">MAFDKPATTPKRTSGTAVFSISRGTTPLAPWWHVVSASVTLFLYSSKNMSSMSRRSPVTPPYDNDYNHSPKGLMDPNMKITPPPSSCLPVPTMTFSPPATPRSVRPSKMSLRLRSNSGLTLHTNEDAFRRYTDYNPDGSPRSPTFGPGTWTSLDSISTSLRRSFGPPVMEAEPTETLPIPDFLGREVFQMILGNAQTSQRFFHFASSRGSGPDIEFLLRVQEYSRCLAQFGKQASSMPTPANLPSTVSKSLNADMKQLTGCVLPGLDSLFGESKRCVEQRVARSIFPAYVKHQLALCTSASLSGTRGPRYPGLGESFCLTDALNPENPIVAASDAFVSLTGFSKIEALPRNCRFLQGGLTDQDTIKRIREAVVQEEESLELILNYRRDGTPFWNLLFTCPLTDSSGKVRYYLGGQVDVSDHVTGYKDLVRVLNFGPALDETPKDDNSGRESRSSRRMSRTSSRDRKTERRTSLRNRDSLHNKGPKKSLFQPFRKHATHNNGGNNNQENASPSQGVGLGLEQLLTVGSEERLSLGSQVETVYEAYSRFIVLQNTEGPSGFPPRSSSLPADPSKRKAPQLSVAYCSAAALDVLGLGPVADSITHRDIFTVLSELADSPSVTKSFKNTVRERVIRDGKAATLDVMLGGGYLARKGSLIGLGGGRSSKDDSDGSSKKPGRPVSRSGFASLVGEAGKMEKLTTYWTPLKNVEEKVEWIVLIITPMK</sequence>
<keyword evidence="7" id="KW-1185">Reference proteome</keyword>
<dbReference type="EMBL" id="ANPB02000003">
    <property type="protein sequence ID" value="KAF4486748.1"/>
    <property type="molecule type" value="Genomic_DNA"/>
</dbReference>
<name>A0A7J6J9T1_COLFN</name>
<keyword evidence="3" id="KW-0157">Chromophore</keyword>
<dbReference type="Gene3D" id="3.30.450.20">
    <property type="entry name" value="PAS domain"/>
    <property type="match status" value="1"/>
</dbReference>
<dbReference type="AlphaFoldDB" id="A0A7J6J9T1"/>
<feature type="domain" description="PAC" evidence="5">
    <location>
        <begin position="377"/>
        <end position="430"/>
    </location>
</feature>
<reference evidence="6 7" key="2">
    <citation type="submission" date="2020-04" db="EMBL/GenBank/DDBJ databases">
        <title>Genome sequencing and assembly of multiple isolates from the Colletotrichum gloeosporioides species complex.</title>
        <authorList>
            <person name="Gan P."/>
            <person name="Shirasu K."/>
        </authorList>
    </citation>
    <scope>NUCLEOTIDE SEQUENCE [LARGE SCALE GENOMIC DNA]</scope>
    <source>
        <strain evidence="6 7">Nara gc5</strain>
    </source>
</reference>
<reference evidence="6 7" key="1">
    <citation type="submission" date="2012-08" db="EMBL/GenBank/DDBJ databases">
        <authorList>
            <person name="Gan P.H.P."/>
            <person name="Ikeda K."/>
            <person name="Irieda H."/>
            <person name="Narusaka M."/>
            <person name="O'Connell R.J."/>
            <person name="Narusaka Y."/>
            <person name="Takano Y."/>
            <person name="Kubo Y."/>
            <person name="Shirasu K."/>
        </authorList>
    </citation>
    <scope>NUCLEOTIDE SEQUENCE [LARGE SCALE GENOMIC DNA]</scope>
    <source>
        <strain evidence="6 7">Nara gc5</strain>
    </source>
</reference>
<dbReference type="InterPro" id="IPR044926">
    <property type="entry name" value="RGS_subdomain_2"/>
</dbReference>
<dbReference type="PANTHER" id="PTHR47429:SF2">
    <property type="entry name" value="PROTEIN TWIN LOV 1"/>
    <property type="match status" value="1"/>
</dbReference>
<feature type="compositionally biased region" description="Basic and acidic residues" evidence="4">
    <location>
        <begin position="461"/>
        <end position="480"/>
    </location>
</feature>
<dbReference type="PROSITE" id="PS50113">
    <property type="entry name" value="PAC"/>
    <property type="match status" value="1"/>
</dbReference>
<keyword evidence="1" id="KW-0285">Flavoprotein</keyword>
<feature type="region of interest" description="Disordered" evidence="4">
    <location>
        <begin position="436"/>
        <end position="514"/>
    </location>
</feature>
<dbReference type="GeneID" id="43608762"/>
<dbReference type="InterPro" id="IPR035965">
    <property type="entry name" value="PAS-like_dom_sf"/>
</dbReference>
<keyword evidence="2" id="KW-0288">FMN</keyword>
<evidence type="ECO:0000256" key="3">
    <source>
        <dbReference type="ARBA" id="ARBA00022991"/>
    </source>
</evidence>
<dbReference type="InParanoid" id="A0A7J6J9T1"/>
<evidence type="ECO:0000313" key="7">
    <source>
        <dbReference type="Proteomes" id="UP000011096"/>
    </source>
</evidence>
<dbReference type="InterPro" id="IPR000014">
    <property type="entry name" value="PAS"/>
</dbReference>
<dbReference type="OrthoDB" id="447251at2759"/>
<proteinExistence type="predicted"/>
<feature type="compositionally biased region" description="Basic and acidic residues" evidence="4">
    <location>
        <begin position="440"/>
        <end position="453"/>
    </location>
</feature>
<evidence type="ECO:0000259" key="5">
    <source>
        <dbReference type="PROSITE" id="PS50113"/>
    </source>
</evidence>
<dbReference type="InterPro" id="IPR000700">
    <property type="entry name" value="PAS-assoc_C"/>
</dbReference>
<dbReference type="Pfam" id="PF13426">
    <property type="entry name" value="PAS_9"/>
    <property type="match status" value="1"/>
</dbReference>
<accession>A0A7J6J9T1</accession>
<evidence type="ECO:0000256" key="1">
    <source>
        <dbReference type="ARBA" id="ARBA00022630"/>
    </source>
</evidence>
<dbReference type="RefSeq" id="XP_031878765.2">
    <property type="nucleotide sequence ID" value="XM_032024594.2"/>
</dbReference>
<comment type="caution">
    <text evidence="6">The sequence shown here is derived from an EMBL/GenBank/DDBJ whole genome shotgun (WGS) entry which is preliminary data.</text>
</comment>
<gene>
    <name evidence="6" type="primary">PHOT2-1</name>
    <name evidence="6" type="ORF">CGGC5_v005780</name>
</gene>
<evidence type="ECO:0000256" key="4">
    <source>
        <dbReference type="SAM" id="MobiDB-lite"/>
    </source>
</evidence>
<evidence type="ECO:0000256" key="2">
    <source>
        <dbReference type="ARBA" id="ARBA00022643"/>
    </source>
</evidence>
<feature type="region of interest" description="Disordered" evidence="4">
    <location>
        <begin position="659"/>
        <end position="682"/>
    </location>
</feature>
<protein>
    <submittedName>
        <fullName evidence="6">Phototropin-2</fullName>
    </submittedName>
</protein>
<dbReference type="Gene3D" id="1.10.167.10">
    <property type="entry name" value="Regulator of G-protein Signalling 4, domain 2"/>
    <property type="match status" value="1"/>
</dbReference>